<dbReference type="Gene3D" id="3.40.190.10">
    <property type="entry name" value="Periplasmic binding protein-like II"/>
    <property type="match status" value="1"/>
</dbReference>
<reference evidence="1 2" key="1">
    <citation type="submission" date="2015-09" db="EMBL/GenBank/DDBJ databases">
        <title>Sorangium comparison.</title>
        <authorList>
            <person name="Zaburannyi N."/>
            <person name="Bunk B."/>
            <person name="Overmann J."/>
            <person name="Mueller R."/>
        </authorList>
    </citation>
    <scope>NUCLEOTIDE SEQUENCE [LARGE SCALE GENOMIC DNA]</scope>
    <source>
        <strain evidence="1 2">So ce836</strain>
    </source>
</reference>
<dbReference type="AlphaFoldDB" id="A0A4P2R3Y4"/>
<dbReference type="Proteomes" id="UP000295497">
    <property type="component" value="Chromosome"/>
</dbReference>
<dbReference type="RefSeq" id="WP_129579466.1">
    <property type="nucleotide sequence ID" value="NZ_CP012672.1"/>
</dbReference>
<organism evidence="1 2">
    <name type="scientific">Sorangium cellulosum</name>
    <name type="common">Polyangium cellulosum</name>
    <dbReference type="NCBI Taxonomy" id="56"/>
    <lineage>
        <taxon>Bacteria</taxon>
        <taxon>Pseudomonadati</taxon>
        <taxon>Myxococcota</taxon>
        <taxon>Polyangia</taxon>
        <taxon>Polyangiales</taxon>
        <taxon>Polyangiaceae</taxon>
        <taxon>Sorangium</taxon>
    </lineage>
</organism>
<protein>
    <submittedName>
        <fullName evidence="1">Uncharacterized protein</fullName>
    </submittedName>
</protein>
<dbReference type="InterPro" id="IPR006311">
    <property type="entry name" value="TAT_signal"/>
</dbReference>
<dbReference type="SUPFAM" id="SSF53850">
    <property type="entry name" value="Periplasmic binding protein-like II"/>
    <property type="match status" value="1"/>
</dbReference>
<evidence type="ECO:0000313" key="1">
    <source>
        <dbReference type="EMBL" id="AUX36703.1"/>
    </source>
</evidence>
<dbReference type="EMBL" id="CP012672">
    <property type="protein sequence ID" value="AUX36703.1"/>
    <property type="molecule type" value="Genomic_DNA"/>
</dbReference>
<name>A0A4P2R3Y4_SORCE</name>
<dbReference type="PROSITE" id="PS51318">
    <property type="entry name" value="TAT"/>
    <property type="match status" value="1"/>
</dbReference>
<sequence length="453" mass="47180">MSRSLPRRAFLGGAGALLGAAALPGRARAMGRTPLGGRITMHLPWPTSSLDPHDLSDPAAALFASAIADSLYGLDASGNPYPTLTSALPSREGDAAVVRLRDGLRTARLVKLDGRDVVSSVERARARGAAAVLADVPRPERHPKDPLAAVFPRADPARVARALASPMVALLPRSFDPASPDGTGAFRADLGPRQITLTRNDVAARGAAFLDAIDVIRSEDLTTSLRAFETERDDLGWLGAGLHANRRGAVRFDLGVAGWIVLTTGPEAGPFGQPGVAQRLVDALPPERLAHLGLSGLPRAHGDPAWGGPPAELLVDESAAHLVEVAEAVAPILSRPGHEVTAEPVSRAELGRRRARGKAALAIELVRPLGPGPLHALLALATADDRVRALDLARHPPRLAPTAAPRSLTTTLRLGVIAEVRIAGGVLPDVALARAGGGEGWDLGATFRRSAGR</sequence>
<accession>A0A4P2R3Y4</accession>
<proteinExistence type="predicted"/>
<gene>
    <name evidence="1" type="ORF">SOCE836_089140</name>
</gene>
<evidence type="ECO:0000313" key="2">
    <source>
        <dbReference type="Proteomes" id="UP000295497"/>
    </source>
</evidence>